<proteinExistence type="predicted"/>
<dbReference type="AlphaFoldDB" id="A0A7W6G7D9"/>
<accession>A0A7W6G7D9</accession>
<comment type="caution">
    <text evidence="1">The sequence shown here is derived from an EMBL/GenBank/DDBJ whole genome shotgun (WGS) entry which is preliminary data.</text>
</comment>
<evidence type="ECO:0000313" key="2">
    <source>
        <dbReference type="Proteomes" id="UP000548867"/>
    </source>
</evidence>
<dbReference type="Proteomes" id="UP000548867">
    <property type="component" value="Unassembled WGS sequence"/>
</dbReference>
<evidence type="ECO:0000313" key="1">
    <source>
        <dbReference type="EMBL" id="MBB3956263.1"/>
    </source>
</evidence>
<protein>
    <submittedName>
        <fullName evidence="1">Uncharacterized protein</fullName>
    </submittedName>
</protein>
<name>A0A7W6G7D9_9SPHN</name>
<organism evidence="1 2">
    <name type="scientific">Novosphingobium sediminicola</name>
    <dbReference type="NCBI Taxonomy" id="563162"/>
    <lineage>
        <taxon>Bacteria</taxon>
        <taxon>Pseudomonadati</taxon>
        <taxon>Pseudomonadota</taxon>
        <taxon>Alphaproteobacteria</taxon>
        <taxon>Sphingomonadales</taxon>
        <taxon>Sphingomonadaceae</taxon>
        <taxon>Novosphingobium</taxon>
    </lineage>
</organism>
<dbReference type="RefSeq" id="WP_183627164.1">
    <property type="nucleotide sequence ID" value="NZ_JACIDX010000012.1"/>
</dbReference>
<dbReference type="EMBL" id="JACIDX010000012">
    <property type="protein sequence ID" value="MBB3956263.1"/>
    <property type="molecule type" value="Genomic_DNA"/>
</dbReference>
<keyword evidence="2" id="KW-1185">Reference proteome</keyword>
<gene>
    <name evidence="1" type="ORF">GGR38_003221</name>
</gene>
<sequence length="222" mass="24538">MMSREEKSILFDNSVPMVDAWEAFASPENRKALANAKGGLAAFSEFVKNADYTEVTSAITGVFNVTISELQKRNSIIRQMKEDILDQLYNEDLIALAIRVRPSKSYYPVKIDADFFEDAQADWVRSTLEGLGRLYANVRIYDPRAAAAMIPAKPRKGSVDLIEGAIADLKSSVPDFCNLPRKSACQMIREKLGNSEISGNGLSDKNLSKRIIAICGPRGITK</sequence>
<reference evidence="1 2" key="1">
    <citation type="submission" date="2020-08" db="EMBL/GenBank/DDBJ databases">
        <title>Genomic Encyclopedia of Type Strains, Phase IV (KMG-IV): sequencing the most valuable type-strain genomes for metagenomic binning, comparative biology and taxonomic classification.</title>
        <authorList>
            <person name="Goeker M."/>
        </authorList>
    </citation>
    <scope>NUCLEOTIDE SEQUENCE [LARGE SCALE GENOMIC DNA]</scope>
    <source>
        <strain evidence="1 2">DSM 27057</strain>
    </source>
</reference>